<keyword evidence="1" id="KW-0472">Membrane</keyword>
<reference evidence="2" key="2">
    <citation type="submission" date="2020-06" db="EMBL/GenBank/DDBJ databases">
        <title>Helianthus annuus Genome sequencing and assembly Release 2.</title>
        <authorList>
            <person name="Gouzy J."/>
            <person name="Langlade N."/>
            <person name="Munos S."/>
        </authorList>
    </citation>
    <scope>NUCLEOTIDE SEQUENCE</scope>
    <source>
        <tissue evidence="2">Leaves</tissue>
    </source>
</reference>
<keyword evidence="1" id="KW-0812">Transmembrane</keyword>
<dbReference type="InterPro" id="IPR001202">
    <property type="entry name" value="WW_dom"/>
</dbReference>
<dbReference type="AlphaFoldDB" id="A0A9K3NZK3"/>
<name>A0A9K3NZK3_HELAN</name>
<protein>
    <submittedName>
        <fullName evidence="2">WW domain-containing protein</fullName>
    </submittedName>
</protein>
<evidence type="ECO:0000313" key="2">
    <source>
        <dbReference type="EMBL" id="KAF5819142.1"/>
    </source>
</evidence>
<dbReference type="Gene3D" id="2.20.70.10">
    <property type="match status" value="1"/>
</dbReference>
<comment type="caution">
    <text evidence="2">The sequence shown here is derived from an EMBL/GenBank/DDBJ whole genome shotgun (WGS) entry which is preliminary data.</text>
</comment>
<keyword evidence="1" id="KW-1133">Transmembrane helix</keyword>
<sequence length="232" mass="26112">MFIRFFSRFGRVDDVYIFRNGKNHSRVDQGQLQEPNCGGQTSFSQGFPLQPMLGFSGLLPLQQAHTYAQTAMMNQYHLPAQQHMMHPLHQSASYQSSQQACSQLQQQLQLMQSSNPNLTPQQQSTLAGSVPQTSATFGYPTIKPVTDSLYAASVAPVVFSSGGPVKCNWTEHISLDGYRYYYNSMTGESKVNIVTFCIIYYVFLVNLKSVVNIYYKSGGYSGRDQRSWHCLN</sequence>
<dbReference type="CDD" id="cd00201">
    <property type="entry name" value="WW"/>
    <property type="match status" value="1"/>
</dbReference>
<evidence type="ECO:0000313" key="3">
    <source>
        <dbReference type="Proteomes" id="UP000215914"/>
    </source>
</evidence>
<organism evidence="2 3">
    <name type="scientific">Helianthus annuus</name>
    <name type="common">Common sunflower</name>
    <dbReference type="NCBI Taxonomy" id="4232"/>
    <lineage>
        <taxon>Eukaryota</taxon>
        <taxon>Viridiplantae</taxon>
        <taxon>Streptophyta</taxon>
        <taxon>Embryophyta</taxon>
        <taxon>Tracheophyta</taxon>
        <taxon>Spermatophyta</taxon>
        <taxon>Magnoliopsida</taxon>
        <taxon>eudicotyledons</taxon>
        <taxon>Gunneridae</taxon>
        <taxon>Pentapetalae</taxon>
        <taxon>asterids</taxon>
        <taxon>campanulids</taxon>
        <taxon>Asterales</taxon>
        <taxon>Asteraceae</taxon>
        <taxon>Asteroideae</taxon>
        <taxon>Heliantheae alliance</taxon>
        <taxon>Heliantheae</taxon>
        <taxon>Helianthus</taxon>
    </lineage>
</organism>
<evidence type="ECO:0000256" key="1">
    <source>
        <dbReference type="SAM" id="Phobius"/>
    </source>
</evidence>
<dbReference type="Gramene" id="mRNA:HanXRQr2_Chr02g0074241">
    <property type="protein sequence ID" value="mRNA:HanXRQr2_Chr02g0074241"/>
    <property type="gene ID" value="HanXRQr2_Chr02g0074241"/>
</dbReference>
<feature type="transmembrane region" description="Helical" evidence="1">
    <location>
        <begin position="193"/>
        <end position="215"/>
    </location>
</feature>
<dbReference type="SUPFAM" id="SSF51045">
    <property type="entry name" value="WW domain"/>
    <property type="match status" value="1"/>
</dbReference>
<reference evidence="2" key="1">
    <citation type="journal article" date="2017" name="Nature">
        <title>The sunflower genome provides insights into oil metabolism, flowering and Asterid evolution.</title>
        <authorList>
            <person name="Badouin H."/>
            <person name="Gouzy J."/>
            <person name="Grassa C.J."/>
            <person name="Murat F."/>
            <person name="Staton S.E."/>
            <person name="Cottret L."/>
            <person name="Lelandais-Briere C."/>
            <person name="Owens G.L."/>
            <person name="Carrere S."/>
            <person name="Mayjonade B."/>
            <person name="Legrand L."/>
            <person name="Gill N."/>
            <person name="Kane N.C."/>
            <person name="Bowers J.E."/>
            <person name="Hubner S."/>
            <person name="Bellec A."/>
            <person name="Berard A."/>
            <person name="Berges H."/>
            <person name="Blanchet N."/>
            <person name="Boniface M.C."/>
            <person name="Brunel D."/>
            <person name="Catrice O."/>
            <person name="Chaidir N."/>
            <person name="Claudel C."/>
            <person name="Donnadieu C."/>
            <person name="Faraut T."/>
            <person name="Fievet G."/>
            <person name="Helmstetter N."/>
            <person name="King M."/>
            <person name="Knapp S.J."/>
            <person name="Lai Z."/>
            <person name="Le Paslier M.C."/>
            <person name="Lippi Y."/>
            <person name="Lorenzon L."/>
            <person name="Mandel J.R."/>
            <person name="Marage G."/>
            <person name="Marchand G."/>
            <person name="Marquand E."/>
            <person name="Bret-Mestries E."/>
            <person name="Morien E."/>
            <person name="Nambeesan S."/>
            <person name="Nguyen T."/>
            <person name="Pegot-Espagnet P."/>
            <person name="Pouilly N."/>
            <person name="Raftis F."/>
            <person name="Sallet E."/>
            <person name="Schiex T."/>
            <person name="Thomas J."/>
            <person name="Vandecasteele C."/>
            <person name="Vares D."/>
            <person name="Vear F."/>
            <person name="Vautrin S."/>
            <person name="Crespi M."/>
            <person name="Mangin B."/>
            <person name="Burke J.M."/>
            <person name="Salse J."/>
            <person name="Munos S."/>
            <person name="Vincourt P."/>
            <person name="Rieseberg L.H."/>
            <person name="Langlade N.B."/>
        </authorList>
    </citation>
    <scope>NUCLEOTIDE SEQUENCE</scope>
    <source>
        <tissue evidence="2">Leaves</tissue>
    </source>
</reference>
<dbReference type="Proteomes" id="UP000215914">
    <property type="component" value="Unassembled WGS sequence"/>
</dbReference>
<dbReference type="InterPro" id="IPR036020">
    <property type="entry name" value="WW_dom_sf"/>
</dbReference>
<keyword evidence="3" id="KW-1185">Reference proteome</keyword>
<accession>A0A9K3NZK3</accession>
<dbReference type="EMBL" id="MNCJ02000317">
    <property type="protein sequence ID" value="KAF5819142.1"/>
    <property type="molecule type" value="Genomic_DNA"/>
</dbReference>
<proteinExistence type="predicted"/>
<gene>
    <name evidence="2" type="ORF">HanXRQr2_Chr02g0074241</name>
</gene>